<dbReference type="GO" id="GO:0005576">
    <property type="term" value="C:extracellular region"/>
    <property type="evidence" value="ECO:0007669"/>
    <property type="project" value="UniProtKB-SubCell"/>
</dbReference>
<dbReference type="GO" id="GO:0045493">
    <property type="term" value="P:xylan catabolic process"/>
    <property type="evidence" value="ECO:0007669"/>
    <property type="project" value="UniProtKB-KW"/>
</dbReference>
<evidence type="ECO:0000256" key="4">
    <source>
        <dbReference type="ARBA" id="ARBA00022729"/>
    </source>
</evidence>
<dbReference type="Pfam" id="PF18962">
    <property type="entry name" value="Por_Secre_tail"/>
    <property type="match status" value="1"/>
</dbReference>
<organism evidence="9 10">
    <name type="scientific">Phaeodactylibacter xiamenensis</name>
    <dbReference type="NCBI Taxonomy" id="1524460"/>
    <lineage>
        <taxon>Bacteria</taxon>
        <taxon>Pseudomonadati</taxon>
        <taxon>Bacteroidota</taxon>
        <taxon>Saprospiria</taxon>
        <taxon>Saprospirales</taxon>
        <taxon>Haliscomenobacteraceae</taxon>
        <taxon>Phaeodactylibacter</taxon>
    </lineage>
</organism>
<dbReference type="InterPro" id="IPR000801">
    <property type="entry name" value="Esterase-like"/>
</dbReference>
<keyword evidence="7" id="KW-0624">Polysaccharide degradation</keyword>
<feature type="domain" description="Secretion system C-terminal sorting" evidence="8">
    <location>
        <begin position="302"/>
        <end position="359"/>
    </location>
</feature>
<dbReference type="InterPro" id="IPR043595">
    <property type="entry name" value="FaeB/C/D"/>
</dbReference>
<dbReference type="GO" id="GO:0030600">
    <property type="term" value="F:feruloyl esterase activity"/>
    <property type="evidence" value="ECO:0007669"/>
    <property type="project" value="InterPro"/>
</dbReference>
<evidence type="ECO:0000259" key="8">
    <source>
        <dbReference type="Pfam" id="PF18962"/>
    </source>
</evidence>
<gene>
    <name evidence="9" type="ORF">IX84_27050</name>
</gene>
<dbReference type="PANTHER" id="PTHR38050">
    <property type="match status" value="1"/>
</dbReference>
<evidence type="ECO:0000256" key="6">
    <source>
        <dbReference type="ARBA" id="ARBA00023277"/>
    </source>
</evidence>
<keyword evidence="5" id="KW-0378">Hydrolase</keyword>
<dbReference type="Proteomes" id="UP000029736">
    <property type="component" value="Unassembled WGS sequence"/>
</dbReference>
<dbReference type="Pfam" id="PF00756">
    <property type="entry name" value="Esterase"/>
    <property type="match status" value="1"/>
</dbReference>
<protein>
    <recommendedName>
        <fullName evidence="8">Secretion system C-terminal sorting domain-containing protein</fullName>
    </recommendedName>
</protein>
<evidence type="ECO:0000256" key="5">
    <source>
        <dbReference type="ARBA" id="ARBA00022801"/>
    </source>
</evidence>
<evidence type="ECO:0000313" key="9">
    <source>
        <dbReference type="EMBL" id="KGE85537.1"/>
    </source>
</evidence>
<dbReference type="AlphaFoldDB" id="A0A098S2W8"/>
<keyword evidence="10" id="KW-1185">Reference proteome</keyword>
<dbReference type="Gene3D" id="3.40.50.1820">
    <property type="entry name" value="alpha/beta hydrolase"/>
    <property type="match status" value="1"/>
</dbReference>
<keyword evidence="3" id="KW-0858">Xylan degradation</keyword>
<dbReference type="STRING" id="1524460.IX84_27050"/>
<keyword evidence="6" id="KW-0119">Carbohydrate metabolism</keyword>
<evidence type="ECO:0000313" key="10">
    <source>
        <dbReference type="Proteomes" id="UP000029736"/>
    </source>
</evidence>
<evidence type="ECO:0000256" key="7">
    <source>
        <dbReference type="ARBA" id="ARBA00023326"/>
    </source>
</evidence>
<evidence type="ECO:0000256" key="1">
    <source>
        <dbReference type="ARBA" id="ARBA00004613"/>
    </source>
</evidence>
<accession>A0A098S2W8</accession>
<reference evidence="9 10" key="1">
    <citation type="journal article" date="2014" name="Int. J. Syst. Evol. Microbiol.">
        <title>Phaeodactylibacter xiamenensis gen. nov., sp. nov., a member of the family Saprospiraceae isolated from the marine alga Phaeodactylum tricornutum.</title>
        <authorList>
            <person name="Chen Z.Jr."/>
            <person name="Lei X."/>
            <person name="Lai Q."/>
            <person name="Li Y."/>
            <person name="Zhang B."/>
            <person name="Zhang J."/>
            <person name="Zhang H."/>
            <person name="Yang L."/>
            <person name="Zheng W."/>
            <person name="Tian Y."/>
            <person name="Yu Z."/>
            <person name="Xu H.Jr."/>
            <person name="Zheng T."/>
        </authorList>
    </citation>
    <scope>NUCLEOTIDE SEQUENCE [LARGE SCALE GENOMIC DNA]</scope>
    <source>
        <strain evidence="9 10">KD52</strain>
    </source>
</reference>
<comment type="subcellular location">
    <subcellularLocation>
        <location evidence="1">Secreted</location>
    </subcellularLocation>
</comment>
<dbReference type="InterPro" id="IPR029058">
    <property type="entry name" value="AB_hydrolase_fold"/>
</dbReference>
<dbReference type="SUPFAM" id="SSF53474">
    <property type="entry name" value="alpha/beta-Hydrolases"/>
    <property type="match status" value="1"/>
</dbReference>
<evidence type="ECO:0000256" key="3">
    <source>
        <dbReference type="ARBA" id="ARBA00022651"/>
    </source>
</evidence>
<dbReference type="InterPro" id="IPR026444">
    <property type="entry name" value="Secre_tail"/>
</dbReference>
<keyword evidence="4" id="KW-0732">Signal</keyword>
<proteinExistence type="predicted"/>
<dbReference type="EMBL" id="JPOS01000085">
    <property type="protein sequence ID" value="KGE85537.1"/>
    <property type="molecule type" value="Genomic_DNA"/>
</dbReference>
<sequence length="374" mass="41319">MLLPFFTRAQQTINYSILVDSVQREFILYVPASYNGNTSVPLVFSFHGLGGNAQAQMEDHDFRPVADTAGFIVAHPLGDPVIGPGIRGWNFGNDALPDDVLFTSEMIDTIAADFNINLDRVYACGMSYGGFFSVFLAGQLSDRIAAIASVAGTILNNVPDTLISLTRPIAFLEIHGTNDFNVPYNGNQLSKSVQYVLDLFVDHNNCNTSPSITPLPDINPNDGSTVEHYIYANGDDGTTVEHLKVDGGGHTWPDENTNAQGVNRDINGCVEIWKFFSRFDMNGFIGAPVTTRLIDGAPTISVYPNPAQEYITIEIKNPRKNLRVYNYWGQEFNLPTRFFDEKIQIDIRSIPTGIYMISSAFDGGLFKSTTFIKQ</sequence>
<dbReference type="NCBIfam" id="TIGR04183">
    <property type="entry name" value="Por_Secre_tail"/>
    <property type="match status" value="1"/>
</dbReference>
<comment type="caution">
    <text evidence="9">The sequence shown here is derived from an EMBL/GenBank/DDBJ whole genome shotgun (WGS) entry which is preliminary data.</text>
</comment>
<dbReference type="PANTHER" id="PTHR38050:SF2">
    <property type="entry name" value="FERULOYL ESTERASE C-RELATED"/>
    <property type="match status" value="1"/>
</dbReference>
<name>A0A098S2W8_9BACT</name>
<evidence type="ECO:0000256" key="2">
    <source>
        <dbReference type="ARBA" id="ARBA00022525"/>
    </source>
</evidence>
<keyword evidence="2" id="KW-0964">Secreted</keyword>